<feature type="region of interest" description="Disordered" evidence="1">
    <location>
        <begin position="235"/>
        <end position="308"/>
    </location>
</feature>
<evidence type="ECO:0000256" key="1">
    <source>
        <dbReference type="SAM" id="MobiDB-lite"/>
    </source>
</evidence>
<gene>
    <name evidence="2" type="ORF">ACJIZ3_009747</name>
</gene>
<evidence type="ECO:0000313" key="3">
    <source>
        <dbReference type="Proteomes" id="UP001634393"/>
    </source>
</evidence>
<keyword evidence="3" id="KW-1185">Reference proteome</keyword>
<dbReference type="Proteomes" id="UP001634393">
    <property type="component" value="Unassembled WGS sequence"/>
</dbReference>
<dbReference type="EMBL" id="JBJXBP010000004">
    <property type="protein sequence ID" value="KAL3835011.1"/>
    <property type="molecule type" value="Genomic_DNA"/>
</dbReference>
<dbReference type="PANTHER" id="PTHR34660">
    <property type="entry name" value="MYB-LIKE PROTEIN X"/>
    <property type="match status" value="1"/>
</dbReference>
<protein>
    <recommendedName>
        <fullName evidence="4">Myb-like protein X</fullName>
    </recommendedName>
</protein>
<sequence length="537" mass="61326">MSRCFPFPPPGYETKHRPEDLDILKEAKRKEKKHKKEKKDKERKKDKDKKKDENDEKQRDKKDRKGKHKDKKEKHKDKKKDKEDRSKDKDKSSISEESTVSGKLEKSLEKLHPKGYSKDRNSFVDEGKHSASFQVQNGEKASQSSLPPQRTEESKLVQELDRRIRDDKGRGSQLPERVAVVDKRDQEMATRTSGVLADEKGNNGKLGLKRLENEYSGSAIVKNLTPIAKSKYEGILRPVDGQNDKTMGGKEKHKETGDSKLGDKRRDGDKKSHGKEKDKAKEKKKEEKAKMKIENKKNKQEKLKEGERNDLVAVTSNKTYKSIDLLKDATGNAEVNFRKRKDIDTDTNGFSHEIETRPNKMQRPAHHEQIENGRKFQAFQTPSNSFYENHAVPKSALLDNNDRLINGAIKSQNPSPSKPNLSSVANMVRDQVAEVPKIFHRESISLNKKPILPKIEDQIAEPSMRLAHPDSKYLKEVLTVPVPGDWPENNDQEWLFSKGCSSGKTKSVGVEEEQCVWSEAVYIESVDVCALPYVIPY</sequence>
<dbReference type="AlphaFoldDB" id="A0ABD3TDE4"/>
<feature type="compositionally biased region" description="Basic and acidic residues" evidence="1">
    <location>
        <begin position="150"/>
        <end position="170"/>
    </location>
</feature>
<feature type="compositionally biased region" description="Basic and acidic residues" evidence="1">
    <location>
        <begin position="179"/>
        <end position="188"/>
    </location>
</feature>
<accession>A0ABD3TDE4</accession>
<comment type="caution">
    <text evidence="2">The sequence shown here is derived from an EMBL/GenBank/DDBJ whole genome shotgun (WGS) entry which is preliminary data.</text>
</comment>
<feature type="compositionally biased region" description="Basic and acidic residues" evidence="1">
    <location>
        <begin position="103"/>
        <end position="129"/>
    </location>
</feature>
<feature type="compositionally biased region" description="Basic and acidic residues" evidence="1">
    <location>
        <begin position="247"/>
        <end position="308"/>
    </location>
</feature>
<organism evidence="2 3">
    <name type="scientific">Penstemon smallii</name>
    <dbReference type="NCBI Taxonomy" id="265156"/>
    <lineage>
        <taxon>Eukaryota</taxon>
        <taxon>Viridiplantae</taxon>
        <taxon>Streptophyta</taxon>
        <taxon>Embryophyta</taxon>
        <taxon>Tracheophyta</taxon>
        <taxon>Spermatophyta</taxon>
        <taxon>Magnoliopsida</taxon>
        <taxon>eudicotyledons</taxon>
        <taxon>Gunneridae</taxon>
        <taxon>Pentapetalae</taxon>
        <taxon>asterids</taxon>
        <taxon>lamiids</taxon>
        <taxon>Lamiales</taxon>
        <taxon>Plantaginaceae</taxon>
        <taxon>Cheloneae</taxon>
        <taxon>Penstemon</taxon>
    </lineage>
</organism>
<reference evidence="2 3" key="1">
    <citation type="submission" date="2024-12" db="EMBL/GenBank/DDBJ databases">
        <title>The unique morphological basis and parallel evolutionary history of personate flowers in Penstemon.</title>
        <authorList>
            <person name="Depatie T.H."/>
            <person name="Wessinger C.A."/>
        </authorList>
    </citation>
    <scope>NUCLEOTIDE SEQUENCE [LARGE SCALE GENOMIC DNA]</scope>
    <source>
        <strain evidence="2">WTNN_2</strain>
        <tissue evidence="2">Leaf</tissue>
    </source>
</reference>
<evidence type="ECO:0000313" key="2">
    <source>
        <dbReference type="EMBL" id="KAL3835011.1"/>
    </source>
</evidence>
<feature type="compositionally biased region" description="Pro residues" evidence="1">
    <location>
        <begin position="1"/>
        <end position="11"/>
    </location>
</feature>
<feature type="compositionally biased region" description="Basic and acidic residues" evidence="1">
    <location>
        <begin position="13"/>
        <end position="29"/>
    </location>
</feature>
<dbReference type="PANTHER" id="PTHR34660:SF3">
    <property type="entry name" value="RRM DOMAIN-CONTAINING PROTEIN"/>
    <property type="match status" value="1"/>
</dbReference>
<feature type="region of interest" description="Disordered" evidence="1">
    <location>
        <begin position="1"/>
        <end position="205"/>
    </location>
</feature>
<evidence type="ECO:0008006" key="4">
    <source>
        <dbReference type="Google" id="ProtNLM"/>
    </source>
</evidence>
<name>A0ABD3TDE4_9LAMI</name>
<feature type="compositionally biased region" description="Basic and acidic residues" evidence="1">
    <location>
        <begin position="80"/>
        <end position="94"/>
    </location>
</feature>
<feature type="compositionally biased region" description="Polar residues" evidence="1">
    <location>
        <begin position="131"/>
        <end position="148"/>
    </location>
</feature>
<proteinExistence type="predicted"/>
<feature type="compositionally biased region" description="Basic and acidic residues" evidence="1">
    <location>
        <begin position="39"/>
        <end position="63"/>
    </location>
</feature>
<feature type="compositionally biased region" description="Basic residues" evidence="1">
    <location>
        <begin position="64"/>
        <end position="79"/>
    </location>
</feature>